<dbReference type="PANTHER" id="PTHR32387">
    <property type="entry name" value="WU:FJ29H11"/>
    <property type="match status" value="1"/>
</dbReference>
<dbReference type="PANTHER" id="PTHR32387:SF3">
    <property type="entry name" value="ATP_DNA BINDING PROTEIN"/>
    <property type="match status" value="1"/>
</dbReference>
<gene>
    <name evidence="1" type="ORF">KI387_009301</name>
</gene>
<keyword evidence="2" id="KW-1185">Reference proteome</keyword>
<dbReference type="Proteomes" id="UP000824469">
    <property type="component" value="Unassembled WGS sequence"/>
</dbReference>
<organism evidence="1 2">
    <name type="scientific">Taxus chinensis</name>
    <name type="common">Chinese yew</name>
    <name type="synonym">Taxus wallichiana var. chinensis</name>
    <dbReference type="NCBI Taxonomy" id="29808"/>
    <lineage>
        <taxon>Eukaryota</taxon>
        <taxon>Viridiplantae</taxon>
        <taxon>Streptophyta</taxon>
        <taxon>Embryophyta</taxon>
        <taxon>Tracheophyta</taxon>
        <taxon>Spermatophyta</taxon>
        <taxon>Pinopsida</taxon>
        <taxon>Pinidae</taxon>
        <taxon>Conifers II</taxon>
        <taxon>Cupressales</taxon>
        <taxon>Taxaceae</taxon>
        <taxon>Taxus</taxon>
    </lineage>
</organism>
<protein>
    <submittedName>
        <fullName evidence="1">Uncharacterized protein</fullName>
    </submittedName>
</protein>
<reference evidence="1 2" key="1">
    <citation type="journal article" date="2021" name="Nat. Plants">
        <title>The Taxus genome provides insights into paclitaxel biosynthesis.</title>
        <authorList>
            <person name="Xiong X."/>
            <person name="Gou J."/>
            <person name="Liao Q."/>
            <person name="Li Y."/>
            <person name="Zhou Q."/>
            <person name="Bi G."/>
            <person name="Li C."/>
            <person name="Du R."/>
            <person name="Wang X."/>
            <person name="Sun T."/>
            <person name="Guo L."/>
            <person name="Liang H."/>
            <person name="Lu P."/>
            <person name="Wu Y."/>
            <person name="Zhang Z."/>
            <person name="Ro D.K."/>
            <person name="Shang Y."/>
            <person name="Huang S."/>
            <person name="Yan J."/>
        </authorList>
    </citation>
    <scope>NUCLEOTIDE SEQUENCE [LARGE SCALE GENOMIC DNA]</scope>
    <source>
        <strain evidence="1">Ta-2019</strain>
    </source>
</reference>
<evidence type="ECO:0000313" key="1">
    <source>
        <dbReference type="EMBL" id="KAH9304897.1"/>
    </source>
</evidence>
<sequence>EAVILSDDYLQLPSCAVGLTGGGPNSLKHFFTNGLRAVDIPDLKPPNAAVSGFPFSTGQEEAIILLQWIQHLVVTSGGSLPKEFKRIIMEGKWLKTNMGYRSPTVSFLLDDEWKYVGLQSNDLSFIDSTFYRNSMSRFKISLEHIGVVVKFGDACERVADHLEMHTDLKAITRIYKYLHRCNWKPNDDDTVKIWILHDDGHGGEWKDTRKCVIHDDTGIFNDKLEVLEEVYEYALLPFFFNHLGVHRHPIIEDYCNLWLTWSPTKHTVTESECCSLLKNILKYLRLSPSTVKTNMGAWGLKFPSYTNGGHIELSGPNETFVPDSLTLVELFKRNSTMIKFAWHPNASNPYIPLELLFSMYKSLGARNISQAAQKHEVSISNEMSLHKLEAGKGLFKKGLYRIVLGYLAYPSFKLPVNKRHQIVGTLWRSAAYETSEPLTVSYTLDNIVAIAGSIC</sequence>
<feature type="non-terminal residue" evidence="1">
    <location>
        <position position="455"/>
    </location>
</feature>
<dbReference type="AlphaFoldDB" id="A0AA38CUQ7"/>
<proteinExistence type="predicted"/>
<feature type="non-terminal residue" evidence="1">
    <location>
        <position position="1"/>
    </location>
</feature>
<evidence type="ECO:0000313" key="2">
    <source>
        <dbReference type="Proteomes" id="UP000824469"/>
    </source>
</evidence>
<dbReference type="OMA" id="KWIRTHA"/>
<dbReference type="EMBL" id="JAHRHJ020000008">
    <property type="protein sequence ID" value="KAH9304897.1"/>
    <property type="molecule type" value="Genomic_DNA"/>
</dbReference>
<dbReference type="InterPro" id="IPR052957">
    <property type="entry name" value="Auxin_embryo_med"/>
</dbReference>
<comment type="caution">
    <text evidence="1">The sequence shown here is derived from an EMBL/GenBank/DDBJ whole genome shotgun (WGS) entry which is preliminary data.</text>
</comment>
<accession>A0AA38CUQ7</accession>
<name>A0AA38CUQ7_TAXCH</name>